<name>A0A4V6MSG5_9BACL</name>
<keyword evidence="1" id="KW-0472">Membrane</keyword>
<dbReference type="OrthoDB" id="2629533at2"/>
<proteinExistence type="predicted"/>
<dbReference type="Proteomes" id="UP000293142">
    <property type="component" value="Unassembled WGS sequence"/>
</dbReference>
<keyword evidence="1" id="KW-1133">Transmembrane helix</keyword>
<evidence type="ECO:0000313" key="2">
    <source>
        <dbReference type="EMBL" id="TBL77819.1"/>
    </source>
</evidence>
<keyword evidence="1" id="KW-0812">Transmembrane</keyword>
<evidence type="ECO:0000313" key="3">
    <source>
        <dbReference type="Proteomes" id="UP000293142"/>
    </source>
</evidence>
<keyword evidence="3" id="KW-1185">Reference proteome</keyword>
<reference evidence="2 3" key="1">
    <citation type="submission" date="2019-02" db="EMBL/GenBank/DDBJ databases">
        <title>Paenibacillus sp. nov., isolated from surface-sterilized tissue of Thalictrum simplex L.</title>
        <authorList>
            <person name="Tuo L."/>
        </authorList>
    </citation>
    <scope>NUCLEOTIDE SEQUENCE [LARGE SCALE GENOMIC DNA]</scope>
    <source>
        <strain evidence="2 3">N2SHLJ1</strain>
    </source>
</reference>
<gene>
    <name evidence="2" type="ORF">EYB31_16920</name>
</gene>
<feature type="transmembrane region" description="Helical" evidence="1">
    <location>
        <begin position="32"/>
        <end position="50"/>
    </location>
</feature>
<feature type="transmembrane region" description="Helical" evidence="1">
    <location>
        <begin position="6"/>
        <end position="25"/>
    </location>
</feature>
<protein>
    <submittedName>
        <fullName evidence="2">Uncharacterized protein</fullName>
    </submittedName>
</protein>
<dbReference type="AlphaFoldDB" id="A0A4V6MSG5"/>
<dbReference type="RefSeq" id="WP_131014550.1">
    <property type="nucleotide sequence ID" value="NZ_SIRE01000011.1"/>
</dbReference>
<comment type="caution">
    <text evidence="2">The sequence shown here is derived from an EMBL/GenBank/DDBJ whole genome shotgun (WGS) entry which is preliminary data.</text>
</comment>
<evidence type="ECO:0000256" key="1">
    <source>
        <dbReference type="SAM" id="Phobius"/>
    </source>
</evidence>
<sequence length="61" mass="6817">MATLAVLVSLLVMGSFVSMAFLRFFQRKTVQGFIYLIIGIVAIVLFYVGADHGWIPLPKEQ</sequence>
<accession>A0A4V6MSG5</accession>
<dbReference type="EMBL" id="SIRE01000011">
    <property type="protein sequence ID" value="TBL77819.1"/>
    <property type="molecule type" value="Genomic_DNA"/>
</dbReference>
<organism evidence="2 3">
    <name type="scientific">Paenibacillus thalictri</name>
    <dbReference type="NCBI Taxonomy" id="2527873"/>
    <lineage>
        <taxon>Bacteria</taxon>
        <taxon>Bacillati</taxon>
        <taxon>Bacillota</taxon>
        <taxon>Bacilli</taxon>
        <taxon>Bacillales</taxon>
        <taxon>Paenibacillaceae</taxon>
        <taxon>Paenibacillus</taxon>
    </lineage>
</organism>